<gene>
    <name evidence="3" type="ORF">Triagg1_8301</name>
</gene>
<evidence type="ECO:0000256" key="1">
    <source>
        <dbReference type="SAM" id="MobiDB-lite"/>
    </source>
</evidence>
<evidence type="ECO:0000256" key="2">
    <source>
        <dbReference type="SAM" id="SignalP"/>
    </source>
</evidence>
<proteinExistence type="predicted"/>
<comment type="caution">
    <text evidence="3">The sequence shown here is derived from an EMBL/GenBank/DDBJ whole genome shotgun (WGS) entry which is preliminary data.</text>
</comment>
<keyword evidence="4" id="KW-1185">Reference proteome</keyword>
<dbReference type="RefSeq" id="XP_062752711.1">
    <property type="nucleotide sequence ID" value="XM_062903133.1"/>
</dbReference>
<protein>
    <recommendedName>
        <fullName evidence="5">HFB protein</fullName>
    </recommendedName>
</protein>
<keyword evidence="2" id="KW-0732">Signal</keyword>
<reference evidence="3" key="1">
    <citation type="submission" date="2023-11" db="EMBL/GenBank/DDBJ databases">
        <title>The genome sequences of three competitors of mushroom-forming fungi.</title>
        <authorList>
            <person name="Beijen E."/>
            <person name="Ohm R.A."/>
        </authorList>
    </citation>
    <scope>NUCLEOTIDE SEQUENCE</scope>
    <source>
        <strain evidence="3">CBS 100526</strain>
    </source>
</reference>
<feature type="region of interest" description="Disordered" evidence="1">
    <location>
        <begin position="172"/>
        <end position="212"/>
    </location>
</feature>
<feature type="signal peptide" evidence="2">
    <location>
        <begin position="1"/>
        <end position="17"/>
    </location>
</feature>
<dbReference type="Proteomes" id="UP001273209">
    <property type="component" value="Unassembled WGS sequence"/>
</dbReference>
<feature type="chain" id="PRO_5042281165" description="HFB protein" evidence="2">
    <location>
        <begin position="18"/>
        <end position="239"/>
    </location>
</feature>
<name>A0AAE1IAC4_9HYPO</name>
<accession>A0AAE1IAC4</accession>
<organism evidence="3 4">
    <name type="scientific">Trichoderma aggressivum f. europaeum</name>
    <dbReference type="NCBI Taxonomy" id="173218"/>
    <lineage>
        <taxon>Eukaryota</taxon>
        <taxon>Fungi</taxon>
        <taxon>Dikarya</taxon>
        <taxon>Ascomycota</taxon>
        <taxon>Pezizomycotina</taxon>
        <taxon>Sordariomycetes</taxon>
        <taxon>Hypocreomycetidae</taxon>
        <taxon>Hypocreales</taxon>
        <taxon>Hypocreaceae</taxon>
        <taxon>Trichoderma</taxon>
    </lineage>
</organism>
<sequence>MKTSAIIVAVTAALVSAQAPPEGTNKVTCAKPNANYCYGGDIIVRCDANGVGTAGRCSDNVAGYPPLGGVAECWQSTETSGDAACQKNCVVYAQPSSFTLAAAQCTPSFTASATSAPATTLTSIIADPTGSGSASVIYTTVVNGTVTTTVPCTTVPVGPSTTPAGPIITTTPTGPIGTGVPPPPPPPANNGTAPGGPSGTNTPVGPTSAGPSTIPTNAAVANRATGALAVMGLVAAAFL</sequence>
<dbReference type="AlphaFoldDB" id="A0AAE1IAC4"/>
<dbReference type="GeneID" id="87923038"/>
<dbReference type="EMBL" id="JAWRVG010000040">
    <property type="protein sequence ID" value="KAK4065992.1"/>
    <property type="molecule type" value="Genomic_DNA"/>
</dbReference>
<evidence type="ECO:0008006" key="5">
    <source>
        <dbReference type="Google" id="ProtNLM"/>
    </source>
</evidence>
<evidence type="ECO:0000313" key="4">
    <source>
        <dbReference type="Proteomes" id="UP001273209"/>
    </source>
</evidence>
<evidence type="ECO:0000313" key="3">
    <source>
        <dbReference type="EMBL" id="KAK4065992.1"/>
    </source>
</evidence>